<dbReference type="AlphaFoldDB" id="A0A916IQT1"/>
<dbReference type="RefSeq" id="WP_211946739.1">
    <property type="nucleotide sequence ID" value="NZ_CAJPUY010000005.1"/>
</dbReference>
<dbReference type="EMBL" id="CAJPUY010000005">
    <property type="protein sequence ID" value="CAG2136975.1"/>
    <property type="molecule type" value="Genomic_DNA"/>
</dbReference>
<accession>A0A916IQT1</accession>
<proteinExistence type="predicted"/>
<reference evidence="1" key="1">
    <citation type="submission" date="2021-03" db="EMBL/GenBank/DDBJ databases">
        <authorList>
            <person name="Peeters C."/>
        </authorList>
    </citation>
    <scope>NUCLEOTIDE SEQUENCE</scope>
    <source>
        <strain evidence="1">LMG 31506</strain>
    </source>
</reference>
<organism evidence="1 2">
    <name type="scientific">Cupriavidus yeoncheonensis</name>
    <dbReference type="NCBI Taxonomy" id="1462994"/>
    <lineage>
        <taxon>Bacteria</taxon>
        <taxon>Pseudomonadati</taxon>
        <taxon>Pseudomonadota</taxon>
        <taxon>Betaproteobacteria</taxon>
        <taxon>Burkholderiales</taxon>
        <taxon>Burkholderiaceae</taxon>
        <taxon>Cupriavidus</taxon>
    </lineage>
</organism>
<sequence>MSTLLIENLAHVRELDLAARAAIRGGYATMPSIAVGEPDPNGSMPPMPPMPSMPPLPAFPPMPPMPHLPEFPPGFPFQPKAQPKIVPL</sequence>
<gene>
    <name evidence="1" type="ORF">LMG31506_01763</name>
</gene>
<evidence type="ECO:0000313" key="1">
    <source>
        <dbReference type="EMBL" id="CAG2136975.1"/>
    </source>
</evidence>
<keyword evidence="2" id="KW-1185">Reference proteome</keyword>
<name>A0A916IQT1_9BURK</name>
<evidence type="ECO:0000313" key="2">
    <source>
        <dbReference type="Proteomes" id="UP000672934"/>
    </source>
</evidence>
<dbReference type="Proteomes" id="UP000672934">
    <property type="component" value="Unassembled WGS sequence"/>
</dbReference>
<protein>
    <submittedName>
        <fullName evidence="1">Uncharacterized protein</fullName>
    </submittedName>
</protein>
<comment type="caution">
    <text evidence="1">The sequence shown here is derived from an EMBL/GenBank/DDBJ whole genome shotgun (WGS) entry which is preliminary data.</text>
</comment>